<dbReference type="PROSITE" id="PS50893">
    <property type="entry name" value="ABC_TRANSPORTER_2"/>
    <property type="match status" value="2"/>
</dbReference>
<dbReference type="Gene3D" id="3.40.50.300">
    <property type="entry name" value="P-loop containing nucleotide triphosphate hydrolases"/>
    <property type="match status" value="2"/>
</dbReference>
<evidence type="ECO:0000256" key="2">
    <source>
        <dbReference type="ARBA" id="ARBA00022448"/>
    </source>
</evidence>
<evidence type="ECO:0000256" key="4">
    <source>
        <dbReference type="ARBA" id="ARBA00022840"/>
    </source>
</evidence>
<dbReference type="RefSeq" id="WP_167179244.1">
    <property type="nucleotide sequence ID" value="NZ_BAAAEJ010000006.1"/>
</dbReference>
<dbReference type="NCBIfam" id="NF007739">
    <property type="entry name" value="PRK10419.1"/>
    <property type="match status" value="2"/>
</dbReference>
<dbReference type="InterPro" id="IPR003593">
    <property type="entry name" value="AAA+_ATPase"/>
</dbReference>
<evidence type="ECO:0000259" key="5">
    <source>
        <dbReference type="PROSITE" id="PS50893"/>
    </source>
</evidence>
<gene>
    <name evidence="6" type="ORF">GCM10009093_13740</name>
</gene>
<organism evidence="6 7">
    <name type="scientific">Brevundimonas terrae</name>
    <dbReference type="NCBI Taxonomy" id="363631"/>
    <lineage>
        <taxon>Bacteria</taxon>
        <taxon>Pseudomonadati</taxon>
        <taxon>Pseudomonadota</taxon>
        <taxon>Alphaproteobacteria</taxon>
        <taxon>Caulobacterales</taxon>
        <taxon>Caulobacteraceae</taxon>
        <taxon>Brevundimonas</taxon>
    </lineage>
</organism>
<dbReference type="InterPro" id="IPR017871">
    <property type="entry name" value="ABC_transporter-like_CS"/>
</dbReference>
<comment type="caution">
    <text evidence="6">The sequence shown here is derived from an EMBL/GenBank/DDBJ whole genome shotgun (WGS) entry which is preliminary data.</text>
</comment>
<keyword evidence="2" id="KW-0813">Transport</keyword>
<dbReference type="InterPro" id="IPR027417">
    <property type="entry name" value="P-loop_NTPase"/>
</dbReference>
<evidence type="ECO:0000256" key="1">
    <source>
        <dbReference type="ARBA" id="ARBA00005417"/>
    </source>
</evidence>
<keyword evidence="7" id="KW-1185">Reference proteome</keyword>
<evidence type="ECO:0000256" key="3">
    <source>
        <dbReference type="ARBA" id="ARBA00022741"/>
    </source>
</evidence>
<dbReference type="EMBL" id="BAAAEJ010000006">
    <property type="protein sequence ID" value="GAA0388273.1"/>
    <property type="molecule type" value="Genomic_DNA"/>
</dbReference>
<feature type="domain" description="ABC transporter" evidence="5">
    <location>
        <begin position="4"/>
        <end position="249"/>
    </location>
</feature>
<reference evidence="6 7" key="1">
    <citation type="journal article" date="2019" name="Int. J. Syst. Evol. Microbiol.">
        <title>The Global Catalogue of Microorganisms (GCM) 10K type strain sequencing project: providing services to taxonomists for standard genome sequencing and annotation.</title>
        <authorList>
            <consortium name="The Broad Institute Genomics Platform"/>
            <consortium name="The Broad Institute Genome Sequencing Center for Infectious Disease"/>
            <person name="Wu L."/>
            <person name="Ma J."/>
        </authorList>
    </citation>
    <scope>NUCLEOTIDE SEQUENCE [LARGE SCALE GENOMIC DNA]</scope>
    <source>
        <strain evidence="6 7">JCM 13476</strain>
    </source>
</reference>
<comment type="similarity">
    <text evidence="1">Belongs to the ABC transporter superfamily.</text>
</comment>
<keyword evidence="3" id="KW-0547">Nucleotide-binding</keyword>
<dbReference type="Proteomes" id="UP001500791">
    <property type="component" value="Unassembled WGS sequence"/>
</dbReference>
<accession>A0ABN0Y9T7</accession>
<dbReference type="PROSITE" id="PS00211">
    <property type="entry name" value="ABC_TRANSPORTER_1"/>
    <property type="match status" value="1"/>
</dbReference>
<dbReference type="Pfam" id="PF00005">
    <property type="entry name" value="ABC_tran"/>
    <property type="match status" value="2"/>
</dbReference>
<keyword evidence="4 6" id="KW-0067">ATP-binding</keyword>
<evidence type="ECO:0000313" key="7">
    <source>
        <dbReference type="Proteomes" id="UP001500791"/>
    </source>
</evidence>
<dbReference type="SUPFAM" id="SSF52540">
    <property type="entry name" value="P-loop containing nucleoside triphosphate hydrolases"/>
    <property type="match status" value="2"/>
</dbReference>
<protein>
    <submittedName>
        <fullName evidence="6">Dipeptide ABC transporter ATP-binding protein</fullName>
    </submittedName>
</protein>
<dbReference type="PANTHER" id="PTHR43776:SF7">
    <property type="entry name" value="D,D-DIPEPTIDE TRANSPORT ATP-BINDING PROTEIN DDPF-RELATED"/>
    <property type="match status" value="1"/>
</dbReference>
<dbReference type="InterPro" id="IPR003439">
    <property type="entry name" value="ABC_transporter-like_ATP-bd"/>
</dbReference>
<feature type="domain" description="ABC transporter" evidence="5">
    <location>
        <begin position="270"/>
        <end position="518"/>
    </location>
</feature>
<evidence type="ECO:0000313" key="6">
    <source>
        <dbReference type="EMBL" id="GAA0388273.1"/>
    </source>
</evidence>
<proteinExistence type="inferred from homology"/>
<name>A0ABN0Y9T7_9CAUL</name>
<sequence>MNLLDIRNLSLTLGSSPLLSDINLSIAEGEIVALVGESGSGKSLTALSILGLTPDHARISGEIVLEGRALHTLDDRAMQAVRGRDIGMVFQEPLSALNPVMTIGDQVAEVVRHHQGCSRKDALAAARLALDKAELPAPRFGLDLYPHQLSGGQRQRVAIAMANVLEPRLLIADEATSALDPVNQAKVLDLLCGTARHNKAGLLLIVHDLAVARERADRVVLIRQGCVMETAPAAALANGLSSDYGKALIADAGHWPPPRPTVANNAPVVAETRNVTRLYAGSRKLWGKGPPIRAVDNVNLSVQRGTSIGLIGESGCGKSTLLRALCGLEPVQGGQVLVKGQDWAKASVGEQRALRRRIQPVFQDPGASLDPRWTIARSLSEPLALLDKRPENPDALIAVTLQQVGLDAHFANRLPHQMSGGQRQRVALARALITKPDLIVLDEAVSALDVSVRARILDLLSGLCRDHGIALLFVSHDLEVIRRLTDQVLVMEAGRIVEQGTTETVLASPQHPATQRLVAATPRLNPETEPKA</sequence>
<dbReference type="SMART" id="SM00382">
    <property type="entry name" value="AAA"/>
    <property type="match status" value="2"/>
</dbReference>
<dbReference type="InterPro" id="IPR050319">
    <property type="entry name" value="ABC_transp_ATP-bind"/>
</dbReference>
<dbReference type="PANTHER" id="PTHR43776">
    <property type="entry name" value="TRANSPORT ATP-BINDING PROTEIN"/>
    <property type="match status" value="1"/>
</dbReference>
<dbReference type="GO" id="GO:0005524">
    <property type="term" value="F:ATP binding"/>
    <property type="evidence" value="ECO:0007669"/>
    <property type="project" value="UniProtKB-KW"/>
</dbReference>
<dbReference type="CDD" id="cd03257">
    <property type="entry name" value="ABC_NikE_OppD_transporters"/>
    <property type="match status" value="2"/>
</dbReference>